<dbReference type="InterPro" id="IPR051201">
    <property type="entry name" value="Chloro_Bact_Ser_Proteases"/>
</dbReference>
<dbReference type="InterPro" id="IPR041489">
    <property type="entry name" value="PDZ_6"/>
</dbReference>
<dbReference type="Proteomes" id="UP000313849">
    <property type="component" value="Unassembled WGS sequence"/>
</dbReference>
<dbReference type="InterPro" id="IPR001478">
    <property type="entry name" value="PDZ"/>
</dbReference>
<dbReference type="Gene3D" id="2.40.10.120">
    <property type="match status" value="1"/>
</dbReference>
<comment type="caution">
    <text evidence="5">The sequence shown here is derived from an EMBL/GenBank/DDBJ whole genome shotgun (WGS) entry which is preliminary data.</text>
</comment>
<organism evidence="5 6">
    <name type="scientific">Miniimonas arenae</name>
    <dbReference type="NCBI Taxonomy" id="676201"/>
    <lineage>
        <taxon>Bacteria</taxon>
        <taxon>Bacillati</taxon>
        <taxon>Actinomycetota</taxon>
        <taxon>Actinomycetes</taxon>
        <taxon>Micrococcales</taxon>
        <taxon>Beutenbergiaceae</taxon>
        <taxon>Miniimonas</taxon>
    </lineage>
</organism>
<gene>
    <name evidence="5" type="ORF">FH969_10990</name>
</gene>
<evidence type="ECO:0000259" key="4">
    <source>
        <dbReference type="PROSITE" id="PS50106"/>
    </source>
</evidence>
<keyword evidence="3" id="KW-0472">Membrane</keyword>
<sequence length="398" mass="39293">MRARRVAPRRVAGSTDARRRSVGVPAVAAVAVLALLVGTLTGLLLAPRFGIETAAPGEGSPSGAPVVVTPAPSTLPTATAGGASESAGAVDIVAIAAEALPSTVAIDVTLPDGTGSSGSGMVLRADGYVLTNAHVVSLASTAGSTLTVIFSDGSQSRAQIVGQTVDYDLAVLRVERTDLVPLSLGDSDALVVGQPVVAVGAPLGLQGTVTSGIVSALNRPVTAGDTGQVSFINAIQTDAAINPGNSGGPLLDATGAVIGINSAIAQASGQAATGSIGLGFAIPANQARRTAEELIAFGYATYPVVGVLLDSSYTGEGVRVATTESNGTPPLTPGGPAETAGVQPGDVILAIDGQPVTLPEELIVAIRAHAPGDVVTLTVREGGTEREVAVTLGSERSE</sequence>
<dbReference type="PANTHER" id="PTHR43343:SF3">
    <property type="entry name" value="PROTEASE DO-LIKE 8, CHLOROPLASTIC"/>
    <property type="match status" value="1"/>
</dbReference>
<dbReference type="PANTHER" id="PTHR43343">
    <property type="entry name" value="PEPTIDASE S12"/>
    <property type="match status" value="1"/>
</dbReference>
<proteinExistence type="predicted"/>
<reference evidence="5 6" key="1">
    <citation type="submission" date="2019-06" db="EMBL/GenBank/DDBJ databases">
        <title>Draft genome sequence of Miniimonas arenae KCTC 19750T isolated from sea sand.</title>
        <authorList>
            <person name="Park S.-J."/>
        </authorList>
    </citation>
    <scope>NUCLEOTIDE SEQUENCE [LARGE SCALE GENOMIC DNA]</scope>
    <source>
        <strain evidence="5 6">KCTC 19750</strain>
    </source>
</reference>
<evidence type="ECO:0000256" key="3">
    <source>
        <dbReference type="SAM" id="Phobius"/>
    </source>
</evidence>
<keyword evidence="1" id="KW-0645">Protease</keyword>
<keyword evidence="2" id="KW-0378">Hydrolase</keyword>
<dbReference type="GO" id="GO:0004252">
    <property type="term" value="F:serine-type endopeptidase activity"/>
    <property type="evidence" value="ECO:0007669"/>
    <property type="project" value="InterPro"/>
</dbReference>
<accession>A0A5C5BAH2</accession>
<name>A0A5C5BAH2_9MICO</name>
<dbReference type="PRINTS" id="PR00834">
    <property type="entry name" value="PROTEASES2C"/>
</dbReference>
<dbReference type="CDD" id="cd06779">
    <property type="entry name" value="cpPDZ_Deg_HtrA-like"/>
    <property type="match status" value="1"/>
</dbReference>
<evidence type="ECO:0000313" key="6">
    <source>
        <dbReference type="Proteomes" id="UP000313849"/>
    </source>
</evidence>
<dbReference type="OrthoDB" id="9758917at2"/>
<dbReference type="InterPro" id="IPR001940">
    <property type="entry name" value="Peptidase_S1C"/>
</dbReference>
<evidence type="ECO:0000256" key="2">
    <source>
        <dbReference type="ARBA" id="ARBA00022801"/>
    </source>
</evidence>
<dbReference type="SUPFAM" id="SSF50494">
    <property type="entry name" value="Trypsin-like serine proteases"/>
    <property type="match status" value="1"/>
</dbReference>
<feature type="domain" description="PDZ" evidence="4">
    <location>
        <begin position="306"/>
        <end position="356"/>
    </location>
</feature>
<dbReference type="EMBL" id="VENP01000043">
    <property type="protein sequence ID" value="TNU73514.1"/>
    <property type="molecule type" value="Genomic_DNA"/>
</dbReference>
<protein>
    <submittedName>
        <fullName evidence="5">PDZ domain-containing protein</fullName>
    </submittedName>
</protein>
<dbReference type="PROSITE" id="PS50106">
    <property type="entry name" value="PDZ"/>
    <property type="match status" value="1"/>
</dbReference>
<keyword evidence="3" id="KW-0812">Transmembrane</keyword>
<dbReference type="SUPFAM" id="SSF50156">
    <property type="entry name" value="PDZ domain-like"/>
    <property type="match status" value="1"/>
</dbReference>
<dbReference type="InterPro" id="IPR036034">
    <property type="entry name" value="PDZ_sf"/>
</dbReference>
<evidence type="ECO:0000313" key="5">
    <source>
        <dbReference type="EMBL" id="TNU73514.1"/>
    </source>
</evidence>
<feature type="transmembrane region" description="Helical" evidence="3">
    <location>
        <begin position="21"/>
        <end position="46"/>
    </location>
</feature>
<dbReference type="Pfam" id="PF17820">
    <property type="entry name" value="PDZ_6"/>
    <property type="match status" value="1"/>
</dbReference>
<evidence type="ECO:0000256" key="1">
    <source>
        <dbReference type="ARBA" id="ARBA00022670"/>
    </source>
</evidence>
<dbReference type="Gene3D" id="2.30.42.10">
    <property type="match status" value="1"/>
</dbReference>
<keyword evidence="3" id="KW-1133">Transmembrane helix</keyword>
<dbReference type="SMART" id="SM00228">
    <property type="entry name" value="PDZ"/>
    <property type="match status" value="1"/>
</dbReference>
<dbReference type="AlphaFoldDB" id="A0A5C5BAH2"/>
<keyword evidence="6" id="KW-1185">Reference proteome</keyword>
<dbReference type="Pfam" id="PF13365">
    <property type="entry name" value="Trypsin_2"/>
    <property type="match status" value="1"/>
</dbReference>
<dbReference type="InterPro" id="IPR009003">
    <property type="entry name" value="Peptidase_S1_PA"/>
</dbReference>
<dbReference type="GO" id="GO:0006508">
    <property type="term" value="P:proteolysis"/>
    <property type="evidence" value="ECO:0007669"/>
    <property type="project" value="UniProtKB-KW"/>
</dbReference>